<protein>
    <submittedName>
        <fullName evidence="2">Uncharacterized protein</fullName>
    </submittedName>
</protein>
<dbReference type="OrthoDB" id="779856at2759"/>
<dbReference type="AlphaFoldDB" id="A0A5J9W3X6"/>
<feature type="compositionally biased region" description="Basic residues" evidence="1">
    <location>
        <begin position="87"/>
        <end position="99"/>
    </location>
</feature>
<dbReference type="PANTHER" id="PTHR33974:SF19">
    <property type="match status" value="1"/>
</dbReference>
<comment type="caution">
    <text evidence="2">The sequence shown here is derived from an EMBL/GenBank/DDBJ whole genome shotgun (WGS) entry which is preliminary data.</text>
</comment>
<accession>A0A5J9W3X6</accession>
<reference evidence="2 3" key="1">
    <citation type="journal article" date="2019" name="Sci. Rep.">
        <title>A high-quality genome of Eragrostis curvula grass provides insights into Poaceae evolution and supports new strategies to enhance forage quality.</title>
        <authorList>
            <person name="Carballo J."/>
            <person name="Santos B.A.C.M."/>
            <person name="Zappacosta D."/>
            <person name="Garbus I."/>
            <person name="Selva J.P."/>
            <person name="Gallo C.A."/>
            <person name="Diaz A."/>
            <person name="Albertini E."/>
            <person name="Caccamo M."/>
            <person name="Echenique V."/>
        </authorList>
    </citation>
    <scope>NUCLEOTIDE SEQUENCE [LARGE SCALE GENOMIC DNA]</scope>
    <source>
        <strain evidence="3">cv. Victoria</strain>
        <tissue evidence="2">Leaf</tissue>
    </source>
</reference>
<dbReference type="Gramene" id="TVU43452">
    <property type="protein sequence ID" value="TVU43452"/>
    <property type="gene ID" value="EJB05_09925"/>
</dbReference>
<name>A0A5J9W3X6_9POAL</name>
<dbReference type="InterPro" id="IPR039280">
    <property type="entry name" value="VUP"/>
</dbReference>
<evidence type="ECO:0000313" key="2">
    <source>
        <dbReference type="EMBL" id="TVU43452.1"/>
    </source>
</evidence>
<gene>
    <name evidence="2" type="ORF">EJB05_09925</name>
</gene>
<proteinExistence type="predicted"/>
<organism evidence="2 3">
    <name type="scientific">Eragrostis curvula</name>
    <name type="common">weeping love grass</name>
    <dbReference type="NCBI Taxonomy" id="38414"/>
    <lineage>
        <taxon>Eukaryota</taxon>
        <taxon>Viridiplantae</taxon>
        <taxon>Streptophyta</taxon>
        <taxon>Embryophyta</taxon>
        <taxon>Tracheophyta</taxon>
        <taxon>Spermatophyta</taxon>
        <taxon>Magnoliopsida</taxon>
        <taxon>Liliopsida</taxon>
        <taxon>Poales</taxon>
        <taxon>Poaceae</taxon>
        <taxon>PACMAD clade</taxon>
        <taxon>Chloridoideae</taxon>
        <taxon>Eragrostideae</taxon>
        <taxon>Eragrostidinae</taxon>
        <taxon>Eragrostis</taxon>
    </lineage>
</organism>
<keyword evidence="3" id="KW-1185">Reference proteome</keyword>
<dbReference type="EMBL" id="RWGY01000005">
    <property type="protein sequence ID" value="TVU43452.1"/>
    <property type="molecule type" value="Genomic_DNA"/>
</dbReference>
<dbReference type="GO" id="GO:0010089">
    <property type="term" value="P:xylem development"/>
    <property type="evidence" value="ECO:0007669"/>
    <property type="project" value="InterPro"/>
</dbReference>
<feature type="compositionally biased region" description="Polar residues" evidence="1">
    <location>
        <begin position="1"/>
        <end position="17"/>
    </location>
</feature>
<evidence type="ECO:0000256" key="1">
    <source>
        <dbReference type="SAM" id="MobiDB-lite"/>
    </source>
</evidence>
<feature type="region of interest" description="Disordered" evidence="1">
    <location>
        <begin position="1"/>
        <end position="28"/>
    </location>
</feature>
<feature type="region of interest" description="Disordered" evidence="1">
    <location>
        <begin position="44"/>
        <end position="103"/>
    </location>
</feature>
<evidence type="ECO:0000313" key="3">
    <source>
        <dbReference type="Proteomes" id="UP000324897"/>
    </source>
</evidence>
<sequence length="195" mass="21375">MENSTEDLSSTATNHCSFSGAGEASEESGWTSYIDYFVETQRRQKEEPISAALSTDDVGSRSTSQYSGDCGSSRLPALTEPSEASRRLRLKKEGRRKKTVVHDESLELQDTATSPMSSPKLIELRESDANHQKKGDARDEFSHYESISAAELAGCNNLTNNGANTTTHMTDDDCAYDNALRKKGLCLVPISTFHV</sequence>
<dbReference type="Proteomes" id="UP000324897">
    <property type="component" value="Unassembled WGS sequence"/>
</dbReference>
<dbReference type="PANTHER" id="PTHR33974">
    <property type="entry name" value="VASCULAR-RELATED UNKNOWN PROTEIN 1-RELATED"/>
    <property type="match status" value="1"/>
</dbReference>
<feature type="compositionally biased region" description="Low complexity" evidence="1">
    <location>
        <begin position="19"/>
        <end position="28"/>
    </location>
</feature>